<dbReference type="GeneID" id="104586568"/>
<dbReference type="OrthoDB" id="8062037at2759"/>
<reference evidence="2" key="1">
    <citation type="submission" date="2025-08" db="UniProtKB">
        <authorList>
            <consortium name="RefSeq"/>
        </authorList>
    </citation>
    <scope>IDENTIFICATION</scope>
</reference>
<sequence>MGFPCVGIEMPKLIKHLLNLLAHVRIMVMMVFFHIGVLDPPNQEHSILAEDEPSPSSSMVVKKMDVVAVEFVKKSLPVVEFGNFVDRTRSCPDDKLVCAVCLCCLERNHEIRELSNCTHVFHRGCLDKWVDQGQVTCPLCRSNLLAIQEEETRGGGDSWMVERIAYLLGEDLLID</sequence>
<dbReference type="SUPFAM" id="SSF57850">
    <property type="entry name" value="RING/U-box"/>
    <property type="match status" value="1"/>
</dbReference>
<gene>
    <name evidence="2" type="primary">LOC104586568</name>
</gene>
<dbReference type="Proteomes" id="UP000189703">
    <property type="component" value="Unplaced"/>
</dbReference>
<keyword evidence="1" id="KW-1185">Reference proteome</keyword>
<dbReference type="PANTHER" id="PTHR45969:SF81">
    <property type="entry name" value="OS08G0157400 PROTEIN"/>
    <property type="match status" value="1"/>
</dbReference>
<dbReference type="InterPro" id="IPR013083">
    <property type="entry name" value="Znf_RING/FYVE/PHD"/>
</dbReference>
<organism evidence="1 2">
    <name type="scientific">Nelumbo nucifera</name>
    <name type="common">Sacred lotus</name>
    <dbReference type="NCBI Taxonomy" id="4432"/>
    <lineage>
        <taxon>Eukaryota</taxon>
        <taxon>Viridiplantae</taxon>
        <taxon>Streptophyta</taxon>
        <taxon>Embryophyta</taxon>
        <taxon>Tracheophyta</taxon>
        <taxon>Spermatophyta</taxon>
        <taxon>Magnoliopsida</taxon>
        <taxon>Proteales</taxon>
        <taxon>Nelumbonaceae</taxon>
        <taxon>Nelumbo</taxon>
    </lineage>
</organism>
<dbReference type="KEGG" id="nnu:104586568"/>
<dbReference type="GO" id="GO:0016567">
    <property type="term" value="P:protein ubiquitination"/>
    <property type="evidence" value="ECO:0000318"/>
    <property type="project" value="GO_Central"/>
</dbReference>
<dbReference type="Pfam" id="PF13639">
    <property type="entry name" value="zf-RING_2"/>
    <property type="match status" value="1"/>
</dbReference>
<evidence type="ECO:0000313" key="2">
    <source>
        <dbReference type="RefSeq" id="XP_010242154.1"/>
    </source>
</evidence>
<dbReference type="RefSeq" id="XP_010242154.1">
    <property type="nucleotide sequence ID" value="XM_010243852.2"/>
</dbReference>
<dbReference type="PROSITE" id="PS50089">
    <property type="entry name" value="ZF_RING_2"/>
    <property type="match status" value="1"/>
</dbReference>
<dbReference type="GO" id="GO:0061630">
    <property type="term" value="F:ubiquitin protein ligase activity"/>
    <property type="evidence" value="ECO:0000318"/>
    <property type="project" value="GO_Central"/>
</dbReference>
<accession>A0A1U7YQ34</accession>
<evidence type="ECO:0000313" key="1">
    <source>
        <dbReference type="Proteomes" id="UP000189703"/>
    </source>
</evidence>
<dbReference type="PANTHER" id="PTHR45969">
    <property type="entry name" value="RING ZINC FINGER PROTEIN-RELATED"/>
    <property type="match status" value="1"/>
</dbReference>
<dbReference type="OMA" id="DLWALQP"/>
<dbReference type="eggNOG" id="KOG0800">
    <property type="taxonomic scope" value="Eukaryota"/>
</dbReference>
<name>A0A1U7YQ34_NELNU</name>
<dbReference type="FunCoup" id="A0A1U7YQ34">
    <property type="interactions" value="42"/>
</dbReference>
<dbReference type="Gene3D" id="3.30.40.10">
    <property type="entry name" value="Zinc/RING finger domain, C3HC4 (zinc finger)"/>
    <property type="match status" value="1"/>
</dbReference>
<proteinExistence type="predicted"/>
<dbReference type="SMART" id="SM00184">
    <property type="entry name" value="RING"/>
    <property type="match status" value="1"/>
</dbReference>
<protein>
    <submittedName>
        <fullName evidence="2">E3 ubiquitin-protein ligase RHA1B-like</fullName>
    </submittedName>
</protein>
<dbReference type="AlphaFoldDB" id="A0A1U7YQ34"/>
<dbReference type="InterPro" id="IPR001841">
    <property type="entry name" value="Znf_RING"/>
</dbReference>